<evidence type="ECO:0000313" key="4">
    <source>
        <dbReference type="EMBL" id="CAH3046698.1"/>
    </source>
</evidence>
<protein>
    <recommendedName>
        <fullName evidence="3">DDE Tnp4 domain-containing protein</fullName>
    </recommendedName>
</protein>
<keyword evidence="5" id="KW-1185">Reference proteome</keyword>
<sequence length="178" mass="20237">MPLSRHDNSAWKASKVMDEIYEQHGHLLTTLDPLHHPWLTRQRLKEMADAVYAKGAALPNCWGFVDGTVRPICRPSQGQHIFYNGHKRVHSLKLEQVLAANGIIVRMFGPIEGRKHYAGMLRMSGLYQDLERHSWAPDGTPLCVYGDPAYPHRVYLQIGFKGARLTPAQETFNHDVQS</sequence>
<comment type="cofactor">
    <cofactor evidence="1">
        <name>a divalent metal cation</name>
        <dbReference type="ChEBI" id="CHEBI:60240"/>
    </cofactor>
</comment>
<gene>
    <name evidence="4" type="ORF">PLOB_00008249</name>
</gene>
<keyword evidence="2" id="KW-0479">Metal-binding</keyword>
<proteinExistence type="predicted"/>
<evidence type="ECO:0000259" key="3">
    <source>
        <dbReference type="Pfam" id="PF13359"/>
    </source>
</evidence>
<dbReference type="EMBL" id="CALNXK010000014">
    <property type="protein sequence ID" value="CAH3046698.1"/>
    <property type="molecule type" value="Genomic_DNA"/>
</dbReference>
<dbReference type="Proteomes" id="UP001159405">
    <property type="component" value="Unassembled WGS sequence"/>
</dbReference>
<comment type="caution">
    <text evidence="4">The sequence shown here is derived from an EMBL/GenBank/DDBJ whole genome shotgun (WGS) entry which is preliminary data.</text>
</comment>
<evidence type="ECO:0000313" key="5">
    <source>
        <dbReference type="Proteomes" id="UP001159405"/>
    </source>
</evidence>
<evidence type="ECO:0000256" key="2">
    <source>
        <dbReference type="ARBA" id="ARBA00022723"/>
    </source>
</evidence>
<dbReference type="Pfam" id="PF13359">
    <property type="entry name" value="DDE_Tnp_4"/>
    <property type="match status" value="1"/>
</dbReference>
<name>A0ABN8NAD0_9CNID</name>
<feature type="domain" description="DDE Tnp4" evidence="3">
    <location>
        <begin position="65"/>
        <end position="176"/>
    </location>
</feature>
<dbReference type="InterPro" id="IPR027806">
    <property type="entry name" value="HARBI1_dom"/>
</dbReference>
<reference evidence="4 5" key="1">
    <citation type="submission" date="2022-05" db="EMBL/GenBank/DDBJ databases">
        <authorList>
            <consortium name="Genoscope - CEA"/>
            <person name="William W."/>
        </authorList>
    </citation>
    <scope>NUCLEOTIDE SEQUENCE [LARGE SCALE GENOMIC DNA]</scope>
</reference>
<organism evidence="4 5">
    <name type="scientific">Porites lobata</name>
    <dbReference type="NCBI Taxonomy" id="104759"/>
    <lineage>
        <taxon>Eukaryota</taxon>
        <taxon>Metazoa</taxon>
        <taxon>Cnidaria</taxon>
        <taxon>Anthozoa</taxon>
        <taxon>Hexacorallia</taxon>
        <taxon>Scleractinia</taxon>
        <taxon>Fungiina</taxon>
        <taxon>Poritidae</taxon>
        <taxon>Porites</taxon>
    </lineage>
</organism>
<evidence type="ECO:0000256" key="1">
    <source>
        <dbReference type="ARBA" id="ARBA00001968"/>
    </source>
</evidence>
<accession>A0ABN8NAD0</accession>